<organism evidence="1 2">
    <name type="scientific">Allacma fusca</name>
    <dbReference type="NCBI Taxonomy" id="39272"/>
    <lineage>
        <taxon>Eukaryota</taxon>
        <taxon>Metazoa</taxon>
        <taxon>Ecdysozoa</taxon>
        <taxon>Arthropoda</taxon>
        <taxon>Hexapoda</taxon>
        <taxon>Collembola</taxon>
        <taxon>Symphypleona</taxon>
        <taxon>Sminthuridae</taxon>
        <taxon>Allacma</taxon>
    </lineage>
</organism>
<dbReference type="EMBL" id="CAJVCH010012296">
    <property type="protein sequence ID" value="CAG7673100.1"/>
    <property type="molecule type" value="Genomic_DNA"/>
</dbReference>
<accession>A0A8J2NHH6</accession>
<feature type="non-terminal residue" evidence="1">
    <location>
        <position position="63"/>
    </location>
</feature>
<dbReference type="Proteomes" id="UP000708208">
    <property type="component" value="Unassembled WGS sequence"/>
</dbReference>
<protein>
    <submittedName>
        <fullName evidence="1">Uncharacterized protein</fullName>
    </submittedName>
</protein>
<evidence type="ECO:0000313" key="2">
    <source>
        <dbReference type="Proteomes" id="UP000708208"/>
    </source>
</evidence>
<keyword evidence="2" id="KW-1185">Reference proteome</keyword>
<sequence length="63" mass="7464">MRVKQNLNNTTREFSEEVPETCVQLANNSTESLRDRVNAVRRQRRNGISEIVNENNRRVREVH</sequence>
<reference evidence="1" key="1">
    <citation type="submission" date="2021-06" db="EMBL/GenBank/DDBJ databases">
        <authorList>
            <person name="Hodson N. C."/>
            <person name="Mongue J. A."/>
            <person name="Jaron S. K."/>
        </authorList>
    </citation>
    <scope>NUCLEOTIDE SEQUENCE</scope>
</reference>
<comment type="caution">
    <text evidence="1">The sequence shown here is derived from an EMBL/GenBank/DDBJ whole genome shotgun (WGS) entry which is preliminary data.</text>
</comment>
<name>A0A8J2NHH6_9HEXA</name>
<gene>
    <name evidence="1" type="ORF">AFUS01_LOCUS2162</name>
</gene>
<proteinExistence type="predicted"/>
<dbReference type="AlphaFoldDB" id="A0A8J2NHH6"/>
<evidence type="ECO:0000313" key="1">
    <source>
        <dbReference type="EMBL" id="CAG7673100.1"/>
    </source>
</evidence>